<dbReference type="PROSITE" id="PS01007">
    <property type="entry name" value="TRANSPOSASE_MUTATOR"/>
    <property type="match status" value="1"/>
</dbReference>
<organism evidence="7 8">
    <name type="scientific">Roseburia inulinivorans</name>
    <dbReference type="NCBI Taxonomy" id="360807"/>
    <lineage>
        <taxon>Bacteria</taxon>
        <taxon>Bacillati</taxon>
        <taxon>Bacillota</taxon>
        <taxon>Clostridia</taxon>
        <taxon>Lachnospirales</taxon>
        <taxon>Lachnospiraceae</taxon>
        <taxon>Roseburia</taxon>
    </lineage>
</organism>
<feature type="non-terminal residue" evidence="7">
    <location>
        <position position="1"/>
    </location>
</feature>
<dbReference type="AlphaFoldDB" id="A0A412FLD0"/>
<dbReference type="RefSeq" id="WP_118125782.1">
    <property type="nucleotide sequence ID" value="NZ_QRUN01000007.1"/>
</dbReference>
<comment type="caution">
    <text evidence="7">The sequence shown here is derived from an EMBL/GenBank/DDBJ whole genome shotgun (WGS) entry which is preliminary data.</text>
</comment>
<sequence length="265" mass="30958">RITDKILPIVKEWQERPLEEVYAVVFMDAIHYHVRSEGRIVKRAVYIALGIDMNGKKDVLGMYVGENESAKFWLSIMNGLKNRGVEDILIACVDGLNGFPQAIEAVYPKTEIQQCIIHQIRNSTKFVSYKDIKKLMADLKLVYAAPTEETALNELELFKDKWDSKYPKIYKSWHDNWATLSTYFKYPEAVRRLIYTTNAIEGFNRQLRKVTKSKTVFPSDDSLLKMLYLATMDITKKWTGHRQDWGQIHSQLEIYFEERLIGHNL</sequence>
<dbReference type="NCBIfam" id="NF033543">
    <property type="entry name" value="transpos_IS256"/>
    <property type="match status" value="1"/>
</dbReference>
<evidence type="ECO:0000256" key="5">
    <source>
        <dbReference type="ARBA" id="ARBA00023172"/>
    </source>
</evidence>
<dbReference type="Pfam" id="PF00872">
    <property type="entry name" value="Transposase_mut"/>
    <property type="match status" value="1"/>
</dbReference>
<keyword evidence="4 6" id="KW-0238">DNA-binding</keyword>
<keyword evidence="6" id="KW-0814">Transposable element</keyword>
<evidence type="ECO:0000256" key="1">
    <source>
        <dbReference type="ARBA" id="ARBA00002190"/>
    </source>
</evidence>
<comment type="function">
    <text evidence="1 6">Required for the transposition of the insertion element.</text>
</comment>
<dbReference type="PANTHER" id="PTHR33217">
    <property type="entry name" value="TRANSPOSASE FOR INSERTION SEQUENCE ELEMENT IS1081"/>
    <property type="match status" value="1"/>
</dbReference>
<dbReference type="GO" id="GO:0003677">
    <property type="term" value="F:DNA binding"/>
    <property type="evidence" value="ECO:0007669"/>
    <property type="project" value="UniProtKB-UniRule"/>
</dbReference>
<name>A0A412FLD0_9FIRM</name>
<evidence type="ECO:0000256" key="2">
    <source>
        <dbReference type="ARBA" id="ARBA00010961"/>
    </source>
</evidence>
<reference evidence="7 8" key="1">
    <citation type="submission" date="2018-08" db="EMBL/GenBank/DDBJ databases">
        <title>A genome reference for cultivated species of the human gut microbiota.</title>
        <authorList>
            <person name="Zou Y."/>
            <person name="Xue W."/>
            <person name="Luo G."/>
        </authorList>
    </citation>
    <scope>NUCLEOTIDE SEQUENCE [LARGE SCALE GENOMIC DNA]</scope>
    <source>
        <strain evidence="7 8">AF24-4</strain>
    </source>
</reference>
<proteinExistence type="inferred from homology"/>
<dbReference type="EMBL" id="QRUN01000007">
    <property type="protein sequence ID" value="RGR68975.1"/>
    <property type="molecule type" value="Genomic_DNA"/>
</dbReference>
<keyword evidence="5 6" id="KW-0233">DNA recombination</keyword>
<comment type="similarity">
    <text evidence="2 6">Belongs to the transposase mutator family.</text>
</comment>
<dbReference type="Proteomes" id="UP000285820">
    <property type="component" value="Unassembled WGS sequence"/>
</dbReference>
<dbReference type="InterPro" id="IPR001207">
    <property type="entry name" value="Transposase_mutator"/>
</dbReference>
<gene>
    <name evidence="7" type="ORF">DWY29_06965</name>
</gene>
<dbReference type="GO" id="GO:0004803">
    <property type="term" value="F:transposase activity"/>
    <property type="evidence" value="ECO:0007669"/>
    <property type="project" value="UniProtKB-UniRule"/>
</dbReference>
<protein>
    <recommendedName>
        <fullName evidence="6">Mutator family transposase</fullName>
    </recommendedName>
</protein>
<evidence type="ECO:0000313" key="8">
    <source>
        <dbReference type="Proteomes" id="UP000285820"/>
    </source>
</evidence>
<evidence type="ECO:0000313" key="7">
    <source>
        <dbReference type="EMBL" id="RGR68975.1"/>
    </source>
</evidence>
<evidence type="ECO:0000256" key="3">
    <source>
        <dbReference type="ARBA" id="ARBA00022578"/>
    </source>
</evidence>
<evidence type="ECO:0000256" key="4">
    <source>
        <dbReference type="ARBA" id="ARBA00023125"/>
    </source>
</evidence>
<evidence type="ECO:0000256" key="6">
    <source>
        <dbReference type="RuleBase" id="RU365089"/>
    </source>
</evidence>
<accession>A0A412FLD0</accession>
<keyword evidence="3 6" id="KW-0815">Transposition</keyword>
<dbReference type="GO" id="GO:0006313">
    <property type="term" value="P:DNA transposition"/>
    <property type="evidence" value="ECO:0007669"/>
    <property type="project" value="UniProtKB-UniRule"/>
</dbReference>
<dbReference type="PANTHER" id="PTHR33217:SF8">
    <property type="entry name" value="MUTATOR FAMILY TRANSPOSASE"/>
    <property type="match status" value="1"/>
</dbReference>